<feature type="transmembrane region" description="Helical" evidence="1">
    <location>
        <begin position="78"/>
        <end position="96"/>
    </location>
</feature>
<evidence type="ECO:0000313" key="4">
    <source>
        <dbReference type="Proteomes" id="UP000199139"/>
    </source>
</evidence>
<reference evidence="3 4" key="1">
    <citation type="submission" date="2016-10" db="EMBL/GenBank/DDBJ databases">
        <authorList>
            <person name="de Groot N.N."/>
        </authorList>
    </citation>
    <scope>NUCLEOTIDE SEQUENCE [LARGE SCALE GENOMIC DNA]</scope>
    <source>
        <strain evidence="3 4">DSM 17074</strain>
    </source>
</reference>
<keyword evidence="1" id="KW-0812">Transmembrane</keyword>
<gene>
    <name evidence="2" type="ORF">HMI01_28230</name>
    <name evidence="3" type="ORF">SAMN05421668_14012</name>
</gene>
<reference evidence="2 5" key="2">
    <citation type="submission" date="2019-07" db="EMBL/GenBank/DDBJ databases">
        <title>Whole genome shotgun sequence of Halolactibacillus miurensis NBRC 100873.</title>
        <authorList>
            <person name="Hosoyama A."/>
            <person name="Uohara A."/>
            <person name="Ohji S."/>
            <person name="Ichikawa N."/>
        </authorList>
    </citation>
    <scope>NUCLEOTIDE SEQUENCE [LARGE SCALE GENOMIC DNA]</scope>
    <source>
        <strain evidence="2 5">NBRC 100873</strain>
    </source>
</reference>
<dbReference type="Proteomes" id="UP000321773">
    <property type="component" value="Unassembled WGS sequence"/>
</dbReference>
<dbReference type="EMBL" id="FPAI01000040">
    <property type="protein sequence ID" value="SFT07559.1"/>
    <property type="molecule type" value="Genomic_DNA"/>
</dbReference>
<keyword evidence="1" id="KW-1133">Transmembrane helix</keyword>
<evidence type="ECO:0000256" key="1">
    <source>
        <dbReference type="SAM" id="Phobius"/>
    </source>
</evidence>
<evidence type="ECO:0000313" key="5">
    <source>
        <dbReference type="Proteomes" id="UP000321773"/>
    </source>
</evidence>
<name>A0A1I6V1H6_9BACI</name>
<evidence type="ECO:0000313" key="3">
    <source>
        <dbReference type="EMBL" id="SFT07559.1"/>
    </source>
</evidence>
<keyword evidence="1" id="KW-0472">Membrane</keyword>
<dbReference type="AlphaFoldDB" id="A0A1I6V1H6"/>
<dbReference type="EMBL" id="BJWJ01000055">
    <property type="protein sequence ID" value="GEM05835.1"/>
    <property type="molecule type" value="Genomic_DNA"/>
</dbReference>
<evidence type="ECO:0000313" key="2">
    <source>
        <dbReference type="EMBL" id="GEM05835.1"/>
    </source>
</evidence>
<dbReference type="RefSeq" id="WP_062323753.1">
    <property type="nucleotide sequence ID" value="NZ_BJWJ01000055.1"/>
</dbReference>
<dbReference type="Proteomes" id="UP000199139">
    <property type="component" value="Unassembled WGS sequence"/>
</dbReference>
<proteinExistence type="predicted"/>
<accession>A0A1I6V1H6</accession>
<keyword evidence="5" id="KW-1185">Reference proteome</keyword>
<feature type="transmembrane region" description="Helical" evidence="1">
    <location>
        <begin position="51"/>
        <end position="72"/>
    </location>
</feature>
<organism evidence="3 4">
    <name type="scientific">Halolactibacillus miurensis</name>
    <dbReference type="NCBI Taxonomy" id="306541"/>
    <lineage>
        <taxon>Bacteria</taxon>
        <taxon>Bacillati</taxon>
        <taxon>Bacillota</taxon>
        <taxon>Bacilli</taxon>
        <taxon>Bacillales</taxon>
        <taxon>Bacillaceae</taxon>
        <taxon>Halolactibacillus</taxon>
    </lineage>
</organism>
<sequence length="119" mass="12305">MVLPENYVTIEEEMTYLDGGGQTYSGYSGWREVSSMLASLTRSTISAGKSAVAAGALASTGVGGVGAILILAGAKVSFISAAINVGAAAASITFMARYNKFQSKSWSIFGFGAHLVRRV</sequence>
<protein>
    <submittedName>
        <fullName evidence="3">Uncharacterized protein</fullName>
    </submittedName>
</protein>